<evidence type="ECO:0000313" key="1">
    <source>
        <dbReference type="EMBL" id="ROR97517.1"/>
    </source>
</evidence>
<dbReference type="Proteomes" id="UP000275356">
    <property type="component" value="Unassembled WGS sequence"/>
</dbReference>
<evidence type="ECO:0000313" key="2">
    <source>
        <dbReference type="Proteomes" id="UP000275356"/>
    </source>
</evidence>
<gene>
    <name evidence="1" type="ORF">EDD28_2116</name>
</gene>
<comment type="caution">
    <text evidence="1">The sequence shown here is derived from an EMBL/GenBank/DDBJ whole genome shotgun (WGS) entry which is preliminary data.</text>
</comment>
<sequence>MSEDDGEAITTAACFRPGPLGARLTRGFSERVERIGITHRQVGLLDVVAER</sequence>
<dbReference type="RefSeq" id="WP_170169427.1">
    <property type="nucleotide sequence ID" value="NZ_CALFQU010000006.1"/>
</dbReference>
<keyword evidence="2" id="KW-1185">Reference proteome</keyword>
<dbReference type="EMBL" id="RKHQ01000001">
    <property type="protein sequence ID" value="ROR97517.1"/>
    <property type="molecule type" value="Genomic_DNA"/>
</dbReference>
<dbReference type="AlphaFoldDB" id="A0A3N2DCP8"/>
<evidence type="ECO:0008006" key="3">
    <source>
        <dbReference type="Google" id="ProtNLM"/>
    </source>
</evidence>
<accession>A0A3N2DCP8</accession>
<reference evidence="1 2" key="1">
    <citation type="submission" date="2018-11" db="EMBL/GenBank/DDBJ databases">
        <title>Sequencing the genomes of 1000 actinobacteria strains.</title>
        <authorList>
            <person name="Klenk H.-P."/>
        </authorList>
    </citation>
    <scope>NUCLEOTIDE SEQUENCE [LARGE SCALE GENOMIC DNA]</scope>
    <source>
        <strain evidence="1 2">DSM 13521</strain>
    </source>
</reference>
<proteinExistence type="predicted"/>
<name>A0A3N2DCP8_9MICO</name>
<organism evidence="1 2">
    <name type="scientific">Salana multivorans</name>
    <dbReference type="NCBI Taxonomy" id="120377"/>
    <lineage>
        <taxon>Bacteria</taxon>
        <taxon>Bacillati</taxon>
        <taxon>Actinomycetota</taxon>
        <taxon>Actinomycetes</taxon>
        <taxon>Micrococcales</taxon>
        <taxon>Beutenbergiaceae</taxon>
        <taxon>Salana</taxon>
    </lineage>
</organism>
<protein>
    <recommendedName>
        <fullName evidence="3">MarR family transcriptional regulator</fullName>
    </recommendedName>
</protein>